<name>U7UJ14_9FIRM</name>
<dbReference type="AlphaFoldDB" id="U7UJ14"/>
<dbReference type="EMBL" id="AWXA01000042">
    <property type="protein sequence ID" value="ERT58468.1"/>
    <property type="molecule type" value="Genomic_DNA"/>
</dbReference>
<dbReference type="Proteomes" id="UP000017090">
    <property type="component" value="Unassembled WGS sequence"/>
</dbReference>
<evidence type="ECO:0000313" key="2">
    <source>
        <dbReference type="Proteomes" id="UP000017090"/>
    </source>
</evidence>
<accession>U7UJ14</accession>
<sequence length="78" mass="9663">MANQEVVKRARSAFKEILNEMEHPQFDLLRRDPEIKNLVERLVRKVEEARNPESWPVYEYPDEFEKYHPEDHQLWIWL</sequence>
<protein>
    <submittedName>
        <fullName evidence="1">Uncharacterized protein</fullName>
    </submittedName>
</protein>
<proteinExistence type="predicted"/>
<organism evidence="1 2">
    <name type="scientific">Megasphaera vaginalis</name>
    <name type="common">ex Srinivasan et al. 2021</name>
    <dbReference type="NCBI Taxonomy" id="1111454"/>
    <lineage>
        <taxon>Bacteria</taxon>
        <taxon>Bacillati</taxon>
        <taxon>Bacillota</taxon>
        <taxon>Negativicutes</taxon>
        <taxon>Veillonellales</taxon>
        <taxon>Veillonellaceae</taxon>
        <taxon>Megasphaera</taxon>
    </lineage>
</organism>
<evidence type="ECO:0000313" key="1">
    <source>
        <dbReference type="EMBL" id="ERT58468.1"/>
    </source>
</evidence>
<comment type="caution">
    <text evidence="1">The sequence shown here is derived from an EMBL/GenBank/DDBJ whole genome shotgun (WGS) entry which is preliminary data.</text>
</comment>
<reference evidence="1 2" key="1">
    <citation type="submission" date="2013-09" db="EMBL/GenBank/DDBJ databases">
        <authorList>
            <person name="Durkin A.S."/>
            <person name="Haft D.R."/>
            <person name="McCorrison J."/>
            <person name="Torralba M."/>
            <person name="Gillis M."/>
            <person name="Haft D.H."/>
            <person name="Methe B."/>
            <person name="Sutton G."/>
            <person name="Nelson K.E."/>
        </authorList>
    </citation>
    <scope>NUCLEOTIDE SEQUENCE [LARGE SCALE GENOMIC DNA]</scope>
    <source>
        <strain evidence="1 2">BV3C16-1</strain>
    </source>
</reference>
<feature type="non-terminal residue" evidence="1">
    <location>
        <position position="78"/>
    </location>
</feature>
<gene>
    <name evidence="1" type="ORF">HMPREF1250_0018</name>
</gene>
<keyword evidence="2" id="KW-1185">Reference proteome</keyword>